<proteinExistence type="predicted"/>
<accession>A0A1I7BC59</accession>
<protein>
    <submittedName>
        <fullName evidence="1">Uncharacterized protein</fullName>
    </submittedName>
</protein>
<dbReference type="EMBL" id="FPBH01000004">
    <property type="protein sequence ID" value="SFT84783.1"/>
    <property type="molecule type" value="Genomic_DNA"/>
</dbReference>
<organism evidence="1 2">
    <name type="scientific">Paraburkholderia aspalathi</name>
    <dbReference type="NCBI Taxonomy" id="1324617"/>
    <lineage>
        <taxon>Bacteria</taxon>
        <taxon>Pseudomonadati</taxon>
        <taxon>Pseudomonadota</taxon>
        <taxon>Betaproteobacteria</taxon>
        <taxon>Burkholderiales</taxon>
        <taxon>Burkholderiaceae</taxon>
        <taxon>Paraburkholderia</taxon>
    </lineage>
</organism>
<sequence>MLLRRYAPICVNANGILEYAAAHIRHMQKALLQMNLQLHHVVQDVTGATGIKIIRSIIAGERNPDELAQHGDVRCKA</sequence>
<dbReference type="AlphaFoldDB" id="A0A1I7BC59"/>
<reference evidence="1 2" key="1">
    <citation type="submission" date="2016-10" db="EMBL/GenBank/DDBJ databases">
        <authorList>
            <person name="de Groot N.N."/>
        </authorList>
    </citation>
    <scope>NUCLEOTIDE SEQUENCE [LARGE SCALE GENOMIC DNA]</scope>
    <source>
        <strain evidence="1 2">LMG 27731</strain>
    </source>
</reference>
<gene>
    <name evidence="1" type="ORF">SAMN05192563_1004350</name>
</gene>
<evidence type="ECO:0000313" key="2">
    <source>
        <dbReference type="Proteomes" id="UP000198844"/>
    </source>
</evidence>
<dbReference type="Proteomes" id="UP000198844">
    <property type="component" value="Unassembled WGS sequence"/>
</dbReference>
<name>A0A1I7BC59_9BURK</name>
<evidence type="ECO:0000313" key="1">
    <source>
        <dbReference type="EMBL" id="SFT84783.1"/>
    </source>
</evidence>